<reference evidence="1" key="1">
    <citation type="submission" date="2021-07" db="EMBL/GenBank/DDBJ databases">
        <title>Characterization of violacein-producing bacteria and related species.</title>
        <authorList>
            <person name="Wilson H.S."/>
            <person name="De Leon M.E."/>
        </authorList>
    </citation>
    <scope>NUCLEOTIDE SEQUENCE</scope>
    <source>
        <strain evidence="1">HSC-15S17</strain>
    </source>
</reference>
<accession>A0AA41H5F8</accession>
<keyword evidence="4" id="KW-1185">Reference proteome</keyword>
<evidence type="ECO:0000313" key="4">
    <source>
        <dbReference type="Proteomes" id="UP001162889"/>
    </source>
</evidence>
<protein>
    <submittedName>
        <fullName evidence="1">DUF1566 domain-containing protein</fullName>
    </submittedName>
</protein>
<comment type="caution">
    <text evidence="1">The sequence shown here is derived from an EMBL/GenBank/DDBJ whole genome shotgun (WGS) entry which is preliminary data.</text>
</comment>
<dbReference type="RefSeq" id="WP_217942752.1">
    <property type="nucleotide sequence ID" value="NZ_JAHTGR010000006.1"/>
</dbReference>
<evidence type="ECO:0000313" key="3">
    <source>
        <dbReference type="Proteomes" id="UP001155901"/>
    </source>
</evidence>
<name>A0AA41H5F8_9BURK</name>
<dbReference type="Proteomes" id="UP001155901">
    <property type="component" value="Unassembled WGS sequence"/>
</dbReference>
<dbReference type="EMBL" id="JAHTGR010000006">
    <property type="protein sequence ID" value="MBV6321967.1"/>
    <property type="molecule type" value="Genomic_DNA"/>
</dbReference>
<reference evidence="2" key="2">
    <citation type="submission" date="2022-03" db="EMBL/GenBank/DDBJ databases">
        <title>Genome Encyclopedia of Bacteria and Archaea VI: Functional Genomics of Type Strains.</title>
        <authorList>
            <person name="Whitman W."/>
        </authorList>
    </citation>
    <scope>NUCLEOTIDE SEQUENCE</scope>
    <source>
        <strain evidence="2">HSC-15S17</strain>
    </source>
</reference>
<dbReference type="Proteomes" id="UP001162889">
    <property type="component" value="Unassembled WGS sequence"/>
</dbReference>
<dbReference type="EMBL" id="JALJZU010000001">
    <property type="protein sequence ID" value="MCP2007037.1"/>
    <property type="molecule type" value="Genomic_DNA"/>
</dbReference>
<proteinExistence type="predicted"/>
<sequence length="136" mass="15588">MQSNTAEIESLMAASKRQFLVENLKPGETYSGLLLGENGAPDEHVFLLPGELLDADWDKSMAWAEKNGGVLPTRRQQSLLIANLKSHFKPRYYWSCEQHADYPTNAWLQYFYDGYQNYLRKSYAGAARAVRRLPIQ</sequence>
<dbReference type="AlphaFoldDB" id="A0AA41H5F8"/>
<gene>
    <name evidence="1" type="ORF">KVP70_13545</name>
    <name evidence="2" type="ORF">L1274_000725</name>
</gene>
<evidence type="ECO:0000313" key="1">
    <source>
        <dbReference type="EMBL" id="MBV6321967.1"/>
    </source>
</evidence>
<evidence type="ECO:0000313" key="2">
    <source>
        <dbReference type="EMBL" id="MCP2007037.1"/>
    </source>
</evidence>
<organism evidence="1 3">
    <name type="scientific">Duganella violaceipulchra</name>
    <dbReference type="NCBI Taxonomy" id="2849652"/>
    <lineage>
        <taxon>Bacteria</taxon>
        <taxon>Pseudomonadati</taxon>
        <taxon>Pseudomonadota</taxon>
        <taxon>Betaproteobacteria</taxon>
        <taxon>Burkholderiales</taxon>
        <taxon>Oxalobacteraceae</taxon>
        <taxon>Telluria group</taxon>
        <taxon>Duganella</taxon>
    </lineage>
</organism>